<dbReference type="InterPro" id="IPR019239">
    <property type="entry name" value="VapB_antitoxin"/>
</dbReference>
<organism evidence="1 2">
    <name type="scientific">Phyllobacterium trifolii</name>
    <dbReference type="NCBI Taxonomy" id="300193"/>
    <lineage>
        <taxon>Bacteria</taxon>
        <taxon>Pseudomonadati</taxon>
        <taxon>Pseudomonadota</taxon>
        <taxon>Alphaproteobacteria</taxon>
        <taxon>Hyphomicrobiales</taxon>
        <taxon>Phyllobacteriaceae</taxon>
        <taxon>Phyllobacterium</taxon>
    </lineage>
</organism>
<dbReference type="AlphaFoldDB" id="A0A839UBY3"/>
<name>A0A839UBY3_9HYPH</name>
<reference evidence="1 2" key="1">
    <citation type="submission" date="2020-08" db="EMBL/GenBank/DDBJ databases">
        <title>Genomic Encyclopedia of Type Strains, Phase III (KMG-III): the genomes of soil and plant-associated and newly described type strains.</title>
        <authorList>
            <person name="Whitman W."/>
        </authorList>
    </citation>
    <scope>NUCLEOTIDE SEQUENCE [LARGE SCALE GENOMIC DNA]</scope>
    <source>
        <strain evidence="1 2">CECT 7015</strain>
    </source>
</reference>
<sequence length="99" mass="10615">MRSTINLDDALMEKARLLTGTNETAALVRQALETLVRVESGKRLIAVGGTMPDAKAAPCRRSAADRHSLSASALATPMLTCWHPSFLTSERTYGPETSA</sequence>
<dbReference type="Proteomes" id="UP000554520">
    <property type="component" value="Unassembled WGS sequence"/>
</dbReference>
<keyword evidence="2" id="KW-1185">Reference proteome</keyword>
<proteinExistence type="predicted"/>
<protein>
    <submittedName>
        <fullName evidence="1">Arc/MetJ family transcription regulator</fullName>
    </submittedName>
</protein>
<dbReference type="EMBL" id="JACHXN010000007">
    <property type="protein sequence ID" value="MBB3146191.1"/>
    <property type="molecule type" value="Genomic_DNA"/>
</dbReference>
<dbReference type="Pfam" id="PF09957">
    <property type="entry name" value="VapB_antitoxin"/>
    <property type="match status" value="1"/>
</dbReference>
<evidence type="ECO:0000313" key="2">
    <source>
        <dbReference type="Proteomes" id="UP000554520"/>
    </source>
</evidence>
<accession>A0A839UBY3</accession>
<evidence type="ECO:0000313" key="1">
    <source>
        <dbReference type="EMBL" id="MBB3146191.1"/>
    </source>
</evidence>
<gene>
    <name evidence="1" type="ORF">FHS21_002606</name>
</gene>
<comment type="caution">
    <text evidence="1">The sequence shown here is derived from an EMBL/GenBank/DDBJ whole genome shotgun (WGS) entry which is preliminary data.</text>
</comment>